<dbReference type="SUPFAM" id="SSF103473">
    <property type="entry name" value="MFS general substrate transporter"/>
    <property type="match status" value="1"/>
</dbReference>
<organism evidence="2 3">
    <name type="scientific">Glossina palpalis gambiensis</name>
    <dbReference type="NCBI Taxonomy" id="67801"/>
    <lineage>
        <taxon>Eukaryota</taxon>
        <taxon>Metazoa</taxon>
        <taxon>Ecdysozoa</taxon>
        <taxon>Arthropoda</taxon>
        <taxon>Hexapoda</taxon>
        <taxon>Insecta</taxon>
        <taxon>Pterygota</taxon>
        <taxon>Neoptera</taxon>
        <taxon>Endopterygota</taxon>
        <taxon>Diptera</taxon>
        <taxon>Brachycera</taxon>
        <taxon>Muscomorpha</taxon>
        <taxon>Hippoboscoidea</taxon>
        <taxon>Glossinidae</taxon>
        <taxon>Glossina</taxon>
    </lineage>
</organism>
<reference evidence="3" key="1">
    <citation type="submission" date="2015-01" db="EMBL/GenBank/DDBJ databases">
        <authorList>
            <person name="Aksoy S."/>
            <person name="Warren W."/>
            <person name="Wilson R.K."/>
        </authorList>
    </citation>
    <scope>NUCLEOTIDE SEQUENCE [LARGE SCALE GENOMIC DNA]</scope>
    <source>
        <strain evidence="3">IAEA</strain>
    </source>
</reference>
<dbReference type="VEuPathDB" id="VectorBase:GPPI050424"/>
<dbReference type="AlphaFoldDB" id="A0A1B0C6F9"/>
<feature type="transmembrane region" description="Helical" evidence="1">
    <location>
        <begin position="135"/>
        <end position="157"/>
    </location>
</feature>
<protein>
    <submittedName>
        <fullName evidence="2">Uncharacterized protein</fullName>
    </submittedName>
</protein>
<evidence type="ECO:0000313" key="2">
    <source>
        <dbReference type="EnsemblMetazoa" id="GPPI050424-PA"/>
    </source>
</evidence>
<accession>A0A1B0C6F9</accession>
<keyword evidence="1" id="KW-0812">Transmembrane</keyword>
<evidence type="ECO:0000313" key="3">
    <source>
        <dbReference type="Proteomes" id="UP000092460"/>
    </source>
</evidence>
<dbReference type="InterPro" id="IPR036259">
    <property type="entry name" value="MFS_trans_sf"/>
</dbReference>
<keyword evidence="1" id="KW-0472">Membrane</keyword>
<dbReference type="Proteomes" id="UP000092460">
    <property type="component" value="Unassembled WGS sequence"/>
</dbReference>
<dbReference type="EnsemblMetazoa" id="GPPI050424-RA">
    <property type="protein sequence ID" value="GPPI050424-PA"/>
    <property type="gene ID" value="GPPI050424"/>
</dbReference>
<dbReference type="EMBL" id="JXJN01026602">
    <property type="status" value="NOT_ANNOTATED_CDS"/>
    <property type="molecule type" value="Genomic_DNA"/>
</dbReference>
<proteinExistence type="predicted"/>
<dbReference type="STRING" id="67801.A0A1B0C6F9"/>
<keyword evidence="3" id="KW-1185">Reference proteome</keyword>
<keyword evidence="1" id="KW-1133">Transmembrane helix</keyword>
<reference evidence="2" key="2">
    <citation type="submission" date="2020-05" db="UniProtKB">
        <authorList>
            <consortium name="EnsemblMetazoa"/>
        </authorList>
    </citation>
    <scope>IDENTIFICATION</scope>
    <source>
        <strain evidence="2">IAEA</strain>
    </source>
</reference>
<sequence>MHEMDTNVERPNPHLRLYKLVFGSVSLFPVENEQMLRRHLRNVYSFPRYLINGTIATVSISKVFINPQLFLLCSVPSVMSGDTCGLITGIYCYISDVAKAKPRALRMVLNEASLRACMMIGNILTGYVYEATNVITMLTISSTLLFLALSFVLRLWWKV</sequence>
<evidence type="ECO:0000256" key="1">
    <source>
        <dbReference type="SAM" id="Phobius"/>
    </source>
</evidence>
<name>A0A1B0C6F9_9MUSC</name>